<feature type="compositionally biased region" description="Basic residues" evidence="3">
    <location>
        <begin position="592"/>
        <end position="604"/>
    </location>
</feature>
<reference evidence="6" key="3">
    <citation type="journal article" date="2014" name="Nature">
        <title>Elephant shark genome provides unique insights into gnathostome evolution.</title>
        <authorList>
            <consortium name="International Elephant Shark Genome Sequencing Consortium"/>
            <person name="Venkatesh B."/>
            <person name="Lee A.P."/>
            <person name="Ravi V."/>
            <person name="Maurya A.K."/>
            <person name="Lian M.M."/>
            <person name="Swann J.B."/>
            <person name="Ohta Y."/>
            <person name="Flajnik M.F."/>
            <person name="Sutoh Y."/>
            <person name="Kasahara M."/>
            <person name="Hoon S."/>
            <person name="Gangu V."/>
            <person name="Roy S.W."/>
            <person name="Irimia M."/>
            <person name="Korzh V."/>
            <person name="Kondrychyn I."/>
            <person name="Lim Z.W."/>
            <person name="Tay B.H."/>
            <person name="Tohari S."/>
            <person name="Kong K.W."/>
            <person name="Ho S."/>
            <person name="Lorente-Galdos B."/>
            <person name="Quilez J."/>
            <person name="Marques-Bonet T."/>
            <person name="Raney B.J."/>
            <person name="Ingham P.W."/>
            <person name="Tay A."/>
            <person name="Hillier L.W."/>
            <person name="Minx P."/>
            <person name="Boehm T."/>
            <person name="Wilson R.K."/>
            <person name="Brenner S."/>
            <person name="Warren W.C."/>
        </authorList>
    </citation>
    <scope>NUCLEOTIDE SEQUENCE [LARGE SCALE GENOMIC DNA]</scope>
</reference>
<feature type="domain" description="Uncharacterized bromodomain-containing protein 10 helical" evidence="4">
    <location>
        <begin position="162"/>
        <end position="303"/>
    </location>
</feature>
<proteinExistence type="predicted"/>
<feature type="region of interest" description="Disordered" evidence="3">
    <location>
        <begin position="913"/>
        <end position="938"/>
    </location>
</feature>
<dbReference type="Ensembl" id="ENSCMIT00000022899.1">
    <property type="protein sequence ID" value="ENSCMIP00000022511.1"/>
    <property type="gene ID" value="ENSCMIG00000010139.1"/>
</dbReference>
<organism evidence="5 6">
    <name type="scientific">Callorhinchus milii</name>
    <name type="common">Ghost shark</name>
    <dbReference type="NCBI Taxonomy" id="7868"/>
    <lineage>
        <taxon>Eukaryota</taxon>
        <taxon>Metazoa</taxon>
        <taxon>Chordata</taxon>
        <taxon>Craniata</taxon>
        <taxon>Vertebrata</taxon>
        <taxon>Chondrichthyes</taxon>
        <taxon>Holocephali</taxon>
        <taxon>Chimaeriformes</taxon>
        <taxon>Callorhinchidae</taxon>
        <taxon>Callorhinchus</taxon>
    </lineage>
</organism>
<feature type="region of interest" description="Disordered" evidence="3">
    <location>
        <begin position="383"/>
        <end position="403"/>
    </location>
</feature>
<dbReference type="InterPro" id="IPR056522">
    <property type="entry name" value="KIAA2026_hel"/>
</dbReference>
<feature type="compositionally biased region" description="Basic and acidic residues" evidence="3">
    <location>
        <begin position="605"/>
        <end position="616"/>
    </location>
</feature>
<accession>A0A4W3I4X7</accession>
<name>A0A4W3I4X7_CALMI</name>
<dbReference type="GeneTree" id="ENSGT00390000011483"/>
<dbReference type="Proteomes" id="UP000314986">
    <property type="component" value="Unassembled WGS sequence"/>
</dbReference>
<feature type="region of interest" description="Disordered" evidence="3">
    <location>
        <begin position="769"/>
        <end position="875"/>
    </location>
</feature>
<evidence type="ECO:0000313" key="5">
    <source>
        <dbReference type="Ensembl" id="ENSCMIP00000022511.1"/>
    </source>
</evidence>
<feature type="region of interest" description="Disordered" evidence="3">
    <location>
        <begin position="556"/>
        <end position="626"/>
    </location>
</feature>
<feature type="compositionally biased region" description="Basic and acidic residues" evidence="3">
    <location>
        <begin position="779"/>
        <end position="789"/>
    </location>
</feature>
<evidence type="ECO:0000313" key="6">
    <source>
        <dbReference type="Proteomes" id="UP000314986"/>
    </source>
</evidence>
<evidence type="ECO:0000259" key="4">
    <source>
        <dbReference type="Pfam" id="PF23450"/>
    </source>
</evidence>
<evidence type="ECO:0000256" key="1">
    <source>
        <dbReference type="ARBA" id="ARBA00023117"/>
    </source>
</evidence>
<dbReference type="InterPro" id="IPR040214">
    <property type="entry name" value="BRD10"/>
</dbReference>
<protein>
    <submittedName>
        <fullName evidence="5">Bromodomain containing 10</fullName>
    </submittedName>
</protein>
<feature type="coiled-coil region" evidence="2">
    <location>
        <begin position="108"/>
        <end position="147"/>
    </location>
</feature>
<evidence type="ECO:0000256" key="2">
    <source>
        <dbReference type="SAM" id="Coils"/>
    </source>
</evidence>
<dbReference type="SUPFAM" id="SSF47370">
    <property type="entry name" value="Bromodomain"/>
    <property type="match status" value="1"/>
</dbReference>
<reference evidence="5" key="4">
    <citation type="submission" date="2025-08" db="UniProtKB">
        <authorList>
            <consortium name="Ensembl"/>
        </authorList>
    </citation>
    <scope>IDENTIFICATION</scope>
</reference>
<keyword evidence="1" id="KW-0103">Bromodomain</keyword>
<sequence>MEEKLTGHLYTGITDFVADFRRMLENCYRLHGVDHWLSRQAHKLEMMLEQKLTLLSRALREKTSIAVTSKGRYGLEEERATVCTSTRRRSLPRNLGGLTTGVTESIMIQALRQEEQQRAREEKRLREQERKEAEEAVQKEIEEWEKNLRAQAEPNRMETLWEIPSIGHFLCLAQQILNLPEIVYFDLERCLLLPQCSSFLAKIMTSLLGPHHRRATLHRRPPLSYKMWEVALKQRVQHWYVMVSHAENPNLQAEKLGLSPQFFQVLGETSPLEVKAFHELNFYKRVWLLKGLSDYVYETQKEVQDAVLGQPIHECREVVLGYDSHENAYVHFPQFCGADLRIYKQSPLPPPQFPIPPIKIYRTSQWASGEVKSGVLSQCHPKDVKKEARNTSPGKRTHCCKKANKGVTSSDREDFSVKVESDTQFVSQEGKEEIKLNCECKNHRTSGVKKENGGSCKENVVKPASPGEVLGYGEPLSPGEIRITENGEFCTDDPGLRKGMRPLKEKAIKSCKALVNGSHTEILDVSCLVGKINNISTKHFLGKTEDLDMVKLHVKKKKKKKKKLKDSQSRSGMVCQNPSKIQKSGIKNKSLLIKKTKHKKHKSGKKPDSEKTDEKKKKVMPPPLPTTPQFQLVCTSLDELRELIAKMDVELKEMETNKKKSEKWFYRRQAVKELHNTLGRLLNELLPWEQKLIKAYLRNRARMKKDFDDFKKQPDHDVFVRETWPIEELDGELMKDVSPNETGSPTFADLPDLMKREYSEMDDIMQLDMELSTGRARPIRRESSSKETARQVSKNLKRQTKQCNDPDECWKEPFPRKKTKLSTSETTADHNAGDVAFGSESRNQPIELKSPGVELPAEPGNSSKPAERCIKPETFRGEVTNVSRSTVQKGTKPIQALLAKHNGNKVTLTNQMSSSVSEEVANSQEKNPVTLQSSPAKSPLPALVSTKAPLQMLYKLPDGSCVPIDLSNSQIKLAMQPIIDPKTGERIMQQVLIVPKNFLAQRQDSKLVEKESQPKALRDTEKQTSLGFQTVNICQSPSADLQAPSAFKAQLQTANLIQSRGIASIGAVTSSLSRPITAVSSSTPCNFLASSATIVPQGRMETPQVMASSVTSSNTRCGQPVAIQAVNIPRPVSSTSSAQTFKPQQLIESTETKQELKTVCIRDSQSILVMTRGGNTGVVQVRNNCDQTSPNAVTPRPIFTFLPDVQNFVLSKTTSPSSLPSLLVPGQSSLTNFSQVPVSSPIPSVPLGLKQLTGEGIKVVGPCKSVNPRGAVQLVNASVHRPIPSGLSTASESSNMTMHSSTYNTMNLTAGPSCALSTEGLVQNKVAGTQAPTLQISLDTASGKQLFLTQPERSKPVGSTFLSATTIPKLLLVNNPSVVAPCNTSPVSMTAPLTCTTAQPQKLVFVNPTVTAIPTSPTLTLSTKSPQFQHTPSNTTQISLKNTEQCQLMLVPYTGDSPIKAVSAPQVKVAPKGSNPSQVVRNSIQKAPGISVVPNTSAKGGERLSAKNIVLPATCICSSVAVPSVAIGNQSVSSFTTGIRMCVRNPYTVTTATGATPSTTTFATFGSLPTVVLKGNESVPGTNRGTLNRLPFAISTVKAEHLASSVLFASAQPKNSQQSPTPLSLPITTALPNPITVSSKMVPASTHTIGTSFPPQNALVMKDSSQTVIRFQNPNTTGPSLTNTVARFPSVQGTPRLSAPASSNLMCAAGLGSTKARPTMVHNMTKPPITTNTVPAASALMYPAGTIPTSVTKVSEPLNESCIRQKIVINTSTPLAPGTQIVINNHRFVVPPQGLGSGSHVLLISNTLKPNTTQSVNLNPGSQAGTDVTSACQKGVAMSGGADRSLSTLPPCVLPPEKLHQNMCVQSGAQAVAVSKSVQLATSSTMINVPVARPSLQTTVDKVQAPTIQSTTNPMSGSSTVLPLGTSFSKLLVSPEGAVLNSINTVVNPIANVVSPSSLTQVSGSLSTSSAAVFSTYKASEVLDPSRTVSAASKA</sequence>
<evidence type="ECO:0000256" key="3">
    <source>
        <dbReference type="SAM" id="MobiDB-lite"/>
    </source>
</evidence>
<reference evidence="5" key="5">
    <citation type="submission" date="2025-09" db="UniProtKB">
        <authorList>
            <consortium name="Ensembl"/>
        </authorList>
    </citation>
    <scope>IDENTIFICATION</scope>
</reference>
<dbReference type="STRING" id="7868.ENSCMIP00000022511"/>
<feature type="compositionally biased region" description="Polar residues" evidence="3">
    <location>
        <begin position="913"/>
        <end position="936"/>
    </location>
</feature>
<dbReference type="OMA" id="DAQENAY"/>
<dbReference type="InParanoid" id="A0A4W3I4X7"/>
<dbReference type="Gene3D" id="1.20.920.10">
    <property type="entry name" value="Bromodomain-like"/>
    <property type="match status" value="1"/>
</dbReference>
<feature type="compositionally biased region" description="Polar residues" evidence="3">
    <location>
        <begin position="569"/>
        <end position="582"/>
    </location>
</feature>
<dbReference type="PANTHER" id="PTHR31095:SF3">
    <property type="entry name" value="RIKEN CDNA 9930021J03 GENE"/>
    <property type="match status" value="1"/>
</dbReference>
<reference evidence="6" key="1">
    <citation type="journal article" date="2006" name="Science">
        <title>Ancient noncoding elements conserved in the human genome.</title>
        <authorList>
            <person name="Venkatesh B."/>
            <person name="Kirkness E.F."/>
            <person name="Loh Y.H."/>
            <person name="Halpern A.L."/>
            <person name="Lee A.P."/>
            <person name="Johnson J."/>
            <person name="Dandona N."/>
            <person name="Viswanathan L.D."/>
            <person name="Tay A."/>
            <person name="Venter J.C."/>
            <person name="Strausberg R.L."/>
            <person name="Brenner S."/>
        </authorList>
    </citation>
    <scope>NUCLEOTIDE SEQUENCE [LARGE SCALE GENOMIC DNA]</scope>
</reference>
<dbReference type="PANTHER" id="PTHR31095">
    <property type="entry name" value="RIKEN CDNA 9930021J03 GENE"/>
    <property type="match status" value="1"/>
</dbReference>
<dbReference type="CDD" id="cd04369">
    <property type="entry name" value="Bromodomain"/>
    <property type="match status" value="1"/>
</dbReference>
<keyword evidence="6" id="KW-1185">Reference proteome</keyword>
<reference evidence="6" key="2">
    <citation type="journal article" date="2007" name="PLoS Biol.">
        <title>Survey sequencing and comparative analysis of the elephant shark (Callorhinchus milii) genome.</title>
        <authorList>
            <person name="Venkatesh B."/>
            <person name="Kirkness E.F."/>
            <person name="Loh Y.H."/>
            <person name="Halpern A.L."/>
            <person name="Lee A.P."/>
            <person name="Johnson J."/>
            <person name="Dandona N."/>
            <person name="Viswanathan L.D."/>
            <person name="Tay A."/>
            <person name="Venter J.C."/>
            <person name="Strausberg R.L."/>
            <person name="Brenner S."/>
        </authorList>
    </citation>
    <scope>NUCLEOTIDE SEQUENCE [LARGE SCALE GENOMIC DNA]</scope>
</reference>
<dbReference type="InterPro" id="IPR036427">
    <property type="entry name" value="Bromodomain-like_sf"/>
</dbReference>
<keyword evidence="2" id="KW-0175">Coiled coil</keyword>
<feature type="compositionally biased region" description="Basic and acidic residues" evidence="3">
    <location>
        <begin position="865"/>
        <end position="875"/>
    </location>
</feature>
<dbReference type="Pfam" id="PF23450">
    <property type="entry name" value="KIAA2026_hel"/>
    <property type="match status" value="1"/>
</dbReference>